<dbReference type="Gene3D" id="3.90.650.10">
    <property type="entry name" value="PurM-like C-terminal domain"/>
    <property type="match status" value="1"/>
</dbReference>
<comment type="similarity">
    <text evidence="1">Belongs to the HypE family.</text>
</comment>
<dbReference type="AlphaFoldDB" id="A0A523RZ47"/>
<dbReference type="InterPro" id="IPR011854">
    <property type="entry name" value="HypE"/>
</dbReference>
<accession>A0A523RZ47</accession>
<dbReference type="Pfam" id="PF02769">
    <property type="entry name" value="AIRS_C"/>
    <property type="match status" value="1"/>
</dbReference>
<dbReference type="SUPFAM" id="SSF55326">
    <property type="entry name" value="PurM N-terminal domain-like"/>
    <property type="match status" value="1"/>
</dbReference>
<evidence type="ECO:0000313" key="4">
    <source>
        <dbReference type="EMBL" id="TET11056.1"/>
    </source>
</evidence>
<dbReference type="GO" id="GO:0051604">
    <property type="term" value="P:protein maturation"/>
    <property type="evidence" value="ECO:0007669"/>
    <property type="project" value="TreeGrafter"/>
</dbReference>
<reference evidence="4 5" key="1">
    <citation type="submission" date="2019-03" db="EMBL/GenBank/DDBJ databases">
        <title>Metabolic potential of uncultured bacteria and archaea associated with petroleum seepage in deep-sea sediments.</title>
        <authorList>
            <person name="Dong X."/>
            <person name="Hubert C."/>
        </authorList>
    </citation>
    <scope>NUCLEOTIDE SEQUENCE [LARGE SCALE GENOMIC DNA]</scope>
    <source>
        <strain evidence="4">E44_bin7</strain>
    </source>
</reference>
<gene>
    <name evidence="4" type="ORF">E3J84_03315</name>
</gene>
<dbReference type="Pfam" id="PF00586">
    <property type="entry name" value="AIRS"/>
    <property type="match status" value="1"/>
</dbReference>
<sequence>MKRIKFAQSTPTSRDILYPGKLSPKFLGQLISSLPQDKRVIVGPMIGGDAAVIDFGKTYLVVKTDPITFTKENLGWYVVNINANDIACMGAVPRWFLATLLLSQKGASKGLMKKIFKQASSACQELGISLVGGHTEVTPSLNRAIIVGQMIGEVAKEKLVGSSGAKVGDVVLLTKGVAIEGTHVIYQEKGEELKKRVSIKILNKMKDLIHEPGISVVKEALLASDSVKVHSMHDPTEGGLRVGLWELASASGVGMRIEKEKIPILKETEAVCELYGLDPLGLLASGALILSMDLKEAEKLCPIY</sequence>
<protein>
    <submittedName>
        <fullName evidence="4">Hydrogenase expression/formation protein</fullName>
    </submittedName>
</protein>
<evidence type="ECO:0000259" key="2">
    <source>
        <dbReference type="Pfam" id="PF00586"/>
    </source>
</evidence>
<dbReference type="InterPro" id="IPR016188">
    <property type="entry name" value="PurM-like_N"/>
</dbReference>
<dbReference type="EMBL" id="SOKJ01000183">
    <property type="protein sequence ID" value="TET11056.1"/>
    <property type="molecule type" value="Genomic_DNA"/>
</dbReference>
<evidence type="ECO:0000313" key="5">
    <source>
        <dbReference type="Proteomes" id="UP000316360"/>
    </source>
</evidence>
<dbReference type="InterPro" id="IPR010918">
    <property type="entry name" value="PurM-like_C_dom"/>
</dbReference>
<comment type="caution">
    <text evidence="4">The sequence shown here is derived from an EMBL/GenBank/DDBJ whole genome shotgun (WGS) entry which is preliminary data.</text>
</comment>
<dbReference type="PANTHER" id="PTHR30303:SF4">
    <property type="entry name" value="HYDROGENASE EXPRESSION_FORMATION PROTEIN HYPE"/>
    <property type="match status" value="1"/>
</dbReference>
<feature type="non-terminal residue" evidence="4">
    <location>
        <position position="304"/>
    </location>
</feature>
<dbReference type="InterPro" id="IPR036676">
    <property type="entry name" value="PurM-like_C_sf"/>
</dbReference>
<dbReference type="PANTHER" id="PTHR30303">
    <property type="entry name" value="HYDROGENASE ISOENZYMES FORMATION PROTEIN HYPE"/>
    <property type="match status" value="1"/>
</dbReference>
<evidence type="ECO:0000256" key="1">
    <source>
        <dbReference type="ARBA" id="ARBA00006243"/>
    </source>
</evidence>
<dbReference type="InterPro" id="IPR036921">
    <property type="entry name" value="PurM-like_N_sf"/>
</dbReference>
<feature type="domain" description="PurM-like C-terminal" evidence="3">
    <location>
        <begin position="166"/>
        <end position="301"/>
    </location>
</feature>
<proteinExistence type="inferred from homology"/>
<dbReference type="Proteomes" id="UP000316360">
    <property type="component" value="Unassembled WGS sequence"/>
</dbReference>
<evidence type="ECO:0000259" key="3">
    <source>
        <dbReference type="Pfam" id="PF02769"/>
    </source>
</evidence>
<dbReference type="SUPFAM" id="SSF56042">
    <property type="entry name" value="PurM C-terminal domain-like"/>
    <property type="match status" value="1"/>
</dbReference>
<organism evidence="4 5">
    <name type="scientific">Aerophobetes bacterium</name>
    <dbReference type="NCBI Taxonomy" id="2030807"/>
    <lineage>
        <taxon>Bacteria</taxon>
        <taxon>Candidatus Aerophobota</taxon>
    </lineage>
</organism>
<dbReference type="Gene3D" id="3.30.1330.10">
    <property type="entry name" value="PurM-like, N-terminal domain"/>
    <property type="match status" value="1"/>
</dbReference>
<name>A0A523RZ47_UNCAE</name>
<dbReference type="PIRSF" id="PIRSF005644">
    <property type="entry name" value="Hdrgns_mtr_HypE"/>
    <property type="match status" value="1"/>
</dbReference>
<feature type="domain" description="PurM-like N-terminal" evidence="2">
    <location>
        <begin position="47"/>
        <end position="154"/>
    </location>
</feature>
<dbReference type="CDD" id="cd06061">
    <property type="entry name" value="PurM-like1"/>
    <property type="match status" value="1"/>
</dbReference>